<dbReference type="PANTHER" id="PTHR18640">
    <property type="entry name" value="SOLUTE CARRIER FAMILY 10 MEMBER 7"/>
    <property type="match status" value="1"/>
</dbReference>
<evidence type="ECO:0000256" key="1">
    <source>
        <dbReference type="SAM" id="Phobius"/>
    </source>
</evidence>
<accession>A0ABV7D6P0</accession>
<dbReference type="EMBL" id="JBHRSL010000010">
    <property type="protein sequence ID" value="MFC3052832.1"/>
    <property type="molecule type" value="Genomic_DNA"/>
</dbReference>
<dbReference type="InterPro" id="IPR038770">
    <property type="entry name" value="Na+/solute_symporter_sf"/>
</dbReference>
<feature type="transmembrane region" description="Helical" evidence="1">
    <location>
        <begin position="89"/>
        <end position="109"/>
    </location>
</feature>
<keyword evidence="1" id="KW-0472">Membrane</keyword>
<proteinExistence type="predicted"/>
<comment type="caution">
    <text evidence="2">The sequence shown here is derived from an EMBL/GenBank/DDBJ whole genome shotgun (WGS) entry which is preliminary data.</text>
</comment>
<dbReference type="Pfam" id="PF13593">
    <property type="entry name" value="SBF_like"/>
    <property type="match status" value="1"/>
</dbReference>
<dbReference type="PANTHER" id="PTHR18640:SF5">
    <property type="entry name" value="SODIUM_BILE ACID COTRANSPORTER 7"/>
    <property type="match status" value="1"/>
</dbReference>
<keyword evidence="3" id="KW-1185">Reference proteome</keyword>
<organism evidence="2 3">
    <name type="scientific">Kordiimonas pumila</name>
    <dbReference type="NCBI Taxonomy" id="2161677"/>
    <lineage>
        <taxon>Bacteria</taxon>
        <taxon>Pseudomonadati</taxon>
        <taxon>Pseudomonadota</taxon>
        <taxon>Alphaproteobacteria</taxon>
        <taxon>Kordiimonadales</taxon>
        <taxon>Kordiimonadaceae</taxon>
        <taxon>Kordiimonas</taxon>
    </lineage>
</organism>
<feature type="transmembrane region" description="Helical" evidence="1">
    <location>
        <begin position="230"/>
        <end position="252"/>
    </location>
</feature>
<feature type="transmembrane region" description="Helical" evidence="1">
    <location>
        <begin position="7"/>
        <end position="25"/>
    </location>
</feature>
<feature type="transmembrane region" description="Helical" evidence="1">
    <location>
        <begin position="293"/>
        <end position="313"/>
    </location>
</feature>
<reference evidence="3" key="1">
    <citation type="journal article" date="2019" name="Int. J. Syst. Evol. Microbiol.">
        <title>The Global Catalogue of Microorganisms (GCM) 10K type strain sequencing project: providing services to taxonomists for standard genome sequencing and annotation.</title>
        <authorList>
            <consortium name="The Broad Institute Genomics Platform"/>
            <consortium name="The Broad Institute Genome Sequencing Center for Infectious Disease"/>
            <person name="Wu L."/>
            <person name="Ma J."/>
        </authorList>
    </citation>
    <scope>NUCLEOTIDE SEQUENCE [LARGE SCALE GENOMIC DNA]</scope>
    <source>
        <strain evidence="3">KCTC 62164</strain>
    </source>
</reference>
<dbReference type="PIRSF" id="PIRSF026166">
    <property type="entry name" value="UCP026166"/>
    <property type="match status" value="1"/>
</dbReference>
<name>A0ABV7D6P0_9PROT</name>
<protein>
    <submittedName>
        <fullName evidence="2">Bile acid:sodium symporter family protein</fullName>
    </submittedName>
</protein>
<feature type="transmembrane region" description="Helical" evidence="1">
    <location>
        <begin position="31"/>
        <end position="52"/>
    </location>
</feature>
<evidence type="ECO:0000313" key="3">
    <source>
        <dbReference type="Proteomes" id="UP001595444"/>
    </source>
</evidence>
<dbReference type="RefSeq" id="WP_380083280.1">
    <property type="nucleotide sequence ID" value="NZ_CP061205.1"/>
</dbReference>
<feature type="transmembrane region" description="Helical" evidence="1">
    <location>
        <begin position="130"/>
        <end position="154"/>
    </location>
</feature>
<dbReference type="Proteomes" id="UP001595444">
    <property type="component" value="Unassembled WGS sequence"/>
</dbReference>
<sequence>MKRLYQAFDPYIALMFATILIAAIMPAHGKGAVVAGTAADIGIIFLFFLYGARLSPQAALGGLLNWRLHIAVLLSTFALFPVLGLSLQYFIPASFPPALVTGILFLCVLPSTVQSSIAFTSIARGNVPAAICSASASNMLGVFISPILAGWLLQAQGVELSFGIFRDITLQLLAPFLAGQLLRRWIGGWIQEKKAVLSYVDRGSILLIIYVAFSKGMVDHIWQQVELYDLIFLFGVLTLLLAVVLAITALIARKLLHLSREDEIVLQFCGSKKSLASGLPISSVLFAGPQVGLIILPLMLFHQWQLIVCAVLARRYAAQPELKTDLVK</sequence>
<dbReference type="InterPro" id="IPR016833">
    <property type="entry name" value="Put_Na-Bile_cotransptr"/>
</dbReference>
<evidence type="ECO:0000313" key="2">
    <source>
        <dbReference type="EMBL" id="MFC3052832.1"/>
    </source>
</evidence>
<gene>
    <name evidence="2" type="ORF">ACFOKA_13035</name>
</gene>
<feature type="transmembrane region" description="Helical" evidence="1">
    <location>
        <begin position="64"/>
        <end position="83"/>
    </location>
</feature>
<dbReference type="Gene3D" id="1.20.1530.20">
    <property type="match status" value="1"/>
</dbReference>
<keyword evidence="1" id="KW-1133">Transmembrane helix</keyword>
<keyword evidence="1" id="KW-0812">Transmembrane</keyword>